<comment type="caution">
    <text evidence="3">The sequence shown here is derived from an EMBL/GenBank/DDBJ whole genome shotgun (WGS) entry which is preliminary data.</text>
</comment>
<accession>A0ABU3I8W4</accession>
<feature type="domain" description="Luciferase-like" evidence="2">
    <location>
        <begin position="12"/>
        <end position="323"/>
    </location>
</feature>
<dbReference type="PANTHER" id="PTHR30137">
    <property type="entry name" value="LUCIFERASE-LIKE MONOOXYGENASE"/>
    <property type="match status" value="1"/>
</dbReference>
<evidence type="ECO:0000313" key="4">
    <source>
        <dbReference type="Proteomes" id="UP001247542"/>
    </source>
</evidence>
<dbReference type="Pfam" id="PF00296">
    <property type="entry name" value="Bac_luciferase"/>
    <property type="match status" value="1"/>
</dbReference>
<name>A0ABU3I8W4_9ACTO</name>
<evidence type="ECO:0000313" key="3">
    <source>
        <dbReference type="EMBL" id="MDT3766812.1"/>
    </source>
</evidence>
<proteinExistence type="predicted"/>
<comment type="similarity">
    <text evidence="1">To bacterial alkanal monooxygenase alpha and beta chains.</text>
</comment>
<protein>
    <submittedName>
        <fullName evidence="3">LLM class flavin-dependent oxidoreductase</fullName>
        <ecNumber evidence="3">1.-.-.-</ecNumber>
    </submittedName>
</protein>
<dbReference type="RefSeq" id="WP_313271992.1">
    <property type="nucleotide sequence ID" value="NZ_JASXSX010000001.1"/>
</dbReference>
<dbReference type="PANTHER" id="PTHR30137:SF6">
    <property type="entry name" value="LUCIFERASE-LIKE MONOOXYGENASE"/>
    <property type="match status" value="1"/>
</dbReference>
<dbReference type="InterPro" id="IPR019949">
    <property type="entry name" value="CmoO-like"/>
</dbReference>
<dbReference type="InterPro" id="IPR036661">
    <property type="entry name" value="Luciferase-like_sf"/>
</dbReference>
<dbReference type="GO" id="GO:0016491">
    <property type="term" value="F:oxidoreductase activity"/>
    <property type="evidence" value="ECO:0007669"/>
    <property type="project" value="UniProtKB-KW"/>
</dbReference>
<evidence type="ECO:0000256" key="1">
    <source>
        <dbReference type="ARBA" id="ARBA00007789"/>
    </source>
</evidence>
<keyword evidence="4" id="KW-1185">Reference proteome</keyword>
<evidence type="ECO:0000259" key="2">
    <source>
        <dbReference type="Pfam" id="PF00296"/>
    </source>
</evidence>
<dbReference type="EMBL" id="JASXSX010000001">
    <property type="protein sequence ID" value="MDT3766812.1"/>
    <property type="molecule type" value="Genomic_DNA"/>
</dbReference>
<dbReference type="Proteomes" id="UP001247542">
    <property type="component" value="Unassembled WGS sequence"/>
</dbReference>
<dbReference type="InterPro" id="IPR050766">
    <property type="entry name" value="Bact_Lucif_Oxidored"/>
</dbReference>
<gene>
    <name evidence="3" type="ORF">QS713_01880</name>
</gene>
<reference evidence="3 4" key="1">
    <citation type="submission" date="2023-06" db="EMBL/GenBank/DDBJ databases">
        <title>Draft genome sequence of Gleimia hominis type strain CCUG 57540T.</title>
        <authorList>
            <person name="Salva-Serra F."/>
            <person name="Cardew S."/>
            <person name="Jensie Markopoulos S."/>
            <person name="Ohlen M."/>
            <person name="Inganas E."/>
            <person name="Svensson-Stadler L."/>
            <person name="Moore E.R.B."/>
        </authorList>
    </citation>
    <scope>NUCLEOTIDE SEQUENCE [LARGE SCALE GENOMIC DNA]</scope>
    <source>
        <strain evidence="3 4">CCUG 57540</strain>
    </source>
</reference>
<dbReference type="EC" id="1.-.-.-" evidence="3"/>
<keyword evidence="3" id="KW-0560">Oxidoreductase</keyword>
<dbReference type="InterPro" id="IPR011251">
    <property type="entry name" value="Luciferase-like_dom"/>
</dbReference>
<dbReference type="Gene3D" id="3.20.20.30">
    <property type="entry name" value="Luciferase-like domain"/>
    <property type="match status" value="1"/>
</dbReference>
<sequence>MSTRIPISILDLSPTSQGRTRKNALDDSLELVQLAEQCGYRRYWMAEHHGSRTFMSSATSLLLTRAAEHTSTIRVGAGGVMLPNHTPLMVAEYYGTLATIYGDRIDLGLGRAPGTDPVTARALHRSSADLNDFADSVAQLRAYLGPVPDDSDEGLSGAEAAVLGVQANPRVVHRKVRAIPGEGTQVPLWMLGSSLGGAQVAAALGLPYSFASHFAPKLLKPAAQTYRAYFDAQAAGTPDAAPYLMPAVNVVVAPTKQEADYLMTTQLQAQSGLIHGRLDKLAPPREDWVVQDRPIPKDAPGGVDPTYITGAPEQVVDQLEAFAADVEADELMVVTNVWDPTLRRRSYELLAQAWV</sequence>
<dbReference type="SUPFAM" id="SSF51679">
    <property type="entry name" value="Bacterial luciferase-like"/>
    <property type="match status" value="1"/>
</dbReference>
<dbReference type="NCBIfam" id="TIGR03558">
    <property type="entry name" value="oxido_grp_1"/>
    <property type="match status" value="1"/>
</dbReference>
<organism evidence="3 4">
    <name type="scientific">Gleimia hominis</name>
    <dbReference type="NCBI Taxonomy" id="595468"/>
    <lineage>
        <taxon>Bacteria</taxon>
        <taxon>Bacillati</taxon>
        <taxon>Actinomycetota</taxon>
        <taxon>Actinomycetes</taxon>
        <taxon>Actinomycetales</taxon>
        <taxon>Actinomycetaceae</taxon>
        <taxon>Gleimia</taxon>
    </lineage>
</organism>
<dbReference type="CDD" id="cd00347">
    <property type="entry name" value="Flavin_utilizing_monoxygenases"/>
    <property type="match status" value="1"/>
</dbReference>